<dbReference type="Gene3D" id="2.130.10.10">
    <property type="entry name" value="YVTN repeat-like/Quinoprotein amine dehydrogenase"/>
    <property type="match status" value="1"/>
</dbReference>
<feature type="transmembrane region" description="Helical" evidence="2">
    <location>
        <begin position="38"/>
        <end position="59"/>
    </location>
</feature>
<accession>A0A8J3YV94</accession>
<sequence length="415" mass="43813">MPELDFAGLRAEVESTTRLPEFSAIDRRSRRTRRRDRTARGVVAALAVAVLVPAGLAGLDSAPRRGPSPLEHVPQATQTPESPIVTTVYAVAGLKVGSLWAAMDSCRPADGNAVCSLQVVPVGTSAQEMRHPVAYDEVRRDPTEQLREVDLQVLSPSAVMLSAVGADGRRVYRRISLNSGGYAIEPEYSDPTGPRPGDRLVQLQRHGLPYYVRQNDDRVVSLATPPTLSAMDVVGSVPDGAGWWITGTDPGTGELAVATSHDQGTTWTVRLLGVRPGIGDPVLTTTDGQTAYLFVRTAAGLQQQRTTDGGRTWESIGTASALPRLSAGFDATNKPFGAVLRTDGSILVWLADSPGAVYAESSDGGRTYHSTNGPGGPIVAVSDGYVSISDPPAMSRDAHTWTPLPRPAVVPPGGG</sequence>
<evidence type="ECO:0000313" key="4">
    <source>
        <dbReference type="Proteomes" id="UP000619260"/>
    </source>
</evidence>
<feature type="region of interest" description="Disordered" evidence="1">
    <location>
        <begin position="396"/>
        <end position="415"/>
    </location>
</feature>
<dbReference type="Proteomes" id="UP000619260">
    <property type="component" value="Unassembled WGS sequence"/>
</dbReference>
<dbReference type="SUPFAM" id="SSF110296">
    <property type="entry name" value="Oligoxyloglucan reducing end-specific cellobiohydrolase"/>
    <property type="match status" value="1"/>
</dbReference>
<keyword evidence="2" id="KW-0472">Membrane</keyword>
<evidence type="ECO:0000256" key="2">
    <source>
        <dbReference type="SAM" id="Phobius"/>
    </source>
</evidence>
<feature type="region of interest" description="Disordered" evidence="1">
    <location>
        <begin position="62"/>
        <end position="81"/>
    </location>
</feature>
<feature type="compositionally biased region" description="Pro residues" evidence="1">
    <location>
        <begin position="404"/>
        <end position="415"/>
    </location>
</feature>
<keyword evidence="2" id="KW-0812">Transmembrane</keyword>
<dbReference type="InterPro" id="IPR015943">
    <property type="entry name" value="WD40/YVTN_repeat-like_dom_sf"/>
</dbReference>
<comment type="caution">
    <text evidence="3">The sequence shown here is derived from an EMBL/GenBank/DDBJ whole genome shotgun (WGS) entry which is preliminary data.</text>
</comment>
<organism evidence="3 4">
    <name type="scientific">Virgisporangium aliadipatigenens</name>
    <dbReference type="NCBI Taxonomy" id="741659"/>
    <lineage>
        <taxon>Bacteria</taxon>
        <taxon>Bacillati</taxon>
        <taxon>Actinomycetota</taxon>
        <taxon>Actinomycetes</taxon>
        <taxon>Micromonosporales</taxon>
        <taxon>Micromonosporaceae</taxon>
        <taxon>Virgisporangium</taxon>
    </lineage>
</organism>
<keyword evidence="2" id="KW-1133">Transmembrane helix</keyword>
<keyword evidence="4" id="KW-1185">Reference proteome</keyword>
<name>A0A8J3YV94_9ACTN</name>
<proteinExistence type="predicted"/>
<reference evidence="3" key="1">
    <citation type="submission" date="2021-01" db="EMBL/GenBank/DDBJ databases">
        <title>Whole genome shotgun sequence of Virgisporangium aliadipatigenens NBRC 105644.</title>
        <authorList>
            <person name="Komaki H."/>
            <person name="Tamura T."/>
        </authorList>
    </citation>
    <scope>NUCLEOTIDE SEQUENCE</scope>
    <source>
        <strain evidence="3">NBRC 105644</strain>
    </source>
</reference>
<gene>
    <name evidence="3" type="ORF">Val02_80390</name>
</gene>
<dbReference type="AlphaFoldDB" id="A0A8J3YV94"/>
<dbReference type="EMBL" id="BOPF01000044">
    <property type="protein sequence ID" value="GIJ51153.1"/>
    <property type="molecule type" value="Genomic_DNA"/>
</dbReference>
<protein>
    <recommendedName>
        <fullName evidence="5">Exo-alpha-sialidase</fullName>
    </recommendedName>
</protein>
<evidence type="ECO:0008006" key="5">
    <source>
        <dbReference type="Google" id="ProtNLM"/>
    </source>
</evidence>
<dbReference type="RefSeq" id="WP_203904559.1">
    <property type="nucleotide sequence ID" value="NZ_BOPF01000044.1"/>
</dbReference>
<dbReference type="CDD" id="cd15482">
    <property type="entry name" value="Sialidase_non-viral"/>
    <property type="match status" value="1"/>
</dbReference>
<evidence type="ECO:0000313" key="3">
    <source>
        <dbReference type="EMBL" id="GIJ51153.1"/>
    </source>
</evidence>
<evidence type="ECO:0000256" key="1">
    <source>
        <dbReference type="SAM" id="MobiDB-lite"/>
    </source>
</evidence>